<dbReference type="RefSeq" id="WP_093555113.1">
    <property type="nucleotide sequence ID" value="NZ_FPBO01000006.1"/>
</dbReference>
<sequence>MMMWQGLSALGSLAVTGPLGVAIAVWLLAGKSWRMTLAWCGLFGAGMGLVVATKVAFIGWGVGSASLEFAGISGHAMRASAVFPVTAWLATRNAGDPWRQAALAAGVLLALMIGVSRVPVLAHSASEVVAGCMLGLLVAAAFIWSVRTEEHAVLGRLLAALCIPAVLILPRVEPLPTEMWMTRLALVLSGRDQPFTRQHWHHAPPPVQGPQTPF</sequence>
<feature type="transmembrane region" description="Helical" evidence="1">
    <location>
        <begin position="36"/>
        <end position="60"/>
    </location>
</feature>
<feature type="transmembrane region" description="Helical" evidence="1">
    <location>
        <begin position="128"/>
        <end position="146"/>
    </location>
</feature>
<dbReference type="Gene3D" id="1.20.144.10">
    <property type="entry name" value="Phosphatidic acid phosphatase type 2/haloperoxidase"/>
    <property type="match status" value="1"/>
</dbReference>
<evidence type="ECO:0000313" key="4">
    <source>
        <dbReference type="Proteomes" id="UP000199391"/>
    </source>
</evidence>
<dbReference type="AlphaFoldDB" id="A0A1I7HQ16"/>
<evidence type="ECO:0000313" key="3">
    <source>
        <dbReference type="EMBL" id="SFU62818.1"/>
    </source>
</evidence>
<feature type="transmembrane region" description="Helical" evidence="1">
    <location>
        <begin position="102"/>
        <end position="122"/>
    </location>
</feature>
<protein>
    <submittedName>
        <fullName evidence="3">PAP2 superfamily protein</fullName>
    </submittedName>
</protein>
<dbReference type="Pfam" id="PF01569">
    <property type="entry name" value="PAP2"/>
    <property type="match status" value="1"/>
</dbReference>
<gene>
    <name evidence="3" type="ORF">SAMN05216552_1006102</name>
</gene>
<dbReference type="OrthoDB" id="8590768at2"/>
<keyword evidence="1" id="KW-0472">Membrane</keyword>
<organism evidence="3 4">
    <name type="scientific">Pseudoduganella namucuonensis</name>
    <dbReference type="NCBI Taxonomy" id="1035707"/>
    <lineage>
        <taxon>Bacteria</taxon>
        <taxon>Pseudomonadati</taxon>
        <taxon>Pseudomonadota</taxon>
        <taxon>Betaproteobacteria</taxon>
        <taxon>Burkholderiales</taxon>
        <taxon>Oxalobacteraceae</taxon>
        <taxon>Telluria group</taxon>
        <taxon>Pseudoduganella</taxon>
    </lineage>
</organism>
<evidence type="ECO:0000256" key="1">
    <source>
        <dbReference type="SAM" id="Phobius"/>
    </source>
</evidence>
<name>A0A1I7HQ16_9BURK</name>
<evidence type="ECO:0000259" key="2">
    <source>
        <dbReference type="Pfam" id="PF01569"/>
    </source>
</evidence>
<keyword evidence="1" id="KW-0812">Transmembrane</keyword>
<keyword evidence="1" id="KW-1133">Transmembrane helix</keyword>
<feature type="transmembrane region" description="Helical" evidence="1">
    <location>
        <begin position="6"/>
        <end position="29"/>
    </location>
</feature>
<dbReference type="Proteomes" id="UP000199391">
    <property type="component" value="Unassembled WGS sequence"/>
</dbReference>
<dbReference type="InterPro" id="IPR036938">
    <property type="entry name" value="PAP2/HPO_sf"/>
</dbReference>
<reference evidence="4" key="1">
    <citation type="submission" date="2016-10" db="EMBL/GenBank/DDBJ databases">
        <authorList>
            <person name="Varghese N."/>
            <person name="Submissions S."/>
        </authorList>
    </citation>
    <scope>NUCLEOTIDE SEQUENCE [LARGE SCALE GENOMIC DNA]</scope>
    <source>
        <strain evidence="4">CGMCC 1.11014</strain>
    </source>
</reference>
<dbReference type="SUPFAM" id="SSF48317">
    <property type="entry name" value="Acid phosphatase/Vanadium-dependent haloperoxidase"/>
    <property type="match status" value="1"/>
</dbReference>
<dbReference type="InterPro" id="IPR000326">
    <property type="entry name" value="PAP2/HPO"/>
</dbReference>
<feature type="transmembrane region" description="Helical" evidence="1">
    <location>
        <begin position="153"/>
        <end position="172"/>
    </location>
</feature>
<dbReference type="EMBL" id="FPBO01000006">
    <property type="protein sequence ID" value="SFU62818.1"/>
    <property type="molecule type" value="Genomic_DNA"/>
</dbReference>
<dbReference type="STRING" id="1035707.SAMN05216552_1006102"/>
<dbReference type="CDD" id="cd01610">
    <property type="entry name" value="PAP2_like"/>
    <property type="match status" value="1"/>
</dbReference>
<feature type="domain" description="Phosphatidic acid phosphatase type 2/haloperoxidase" evidence="2">
    <location>
        <begin position="69"/>
        <end position="148"/>
    </location>
</feature>
<accession>A0A1I7HQ16</accession>
<keyword evidence="4" id="KW-1185">Reference proteome</keyword>
<proteinExistence type="predicted"/>